<keyword evidence="8" id="KW-0238">DNA-binding</keyword>
<evidence type="ECO:0000313" key="14">
    <source>
        <dbReference type="Ensembl" id="ENSMMDP00005034448.1"/>
    </source>
</evidence>
<dbReference type="InterPro" id="IPR050758">
    <property type="entry name" value="Znf_C2H2-type"/>
</dbReference>
<dbReference type="AlphaFoldDB" id="A0A667Z751"/>
<dbReference type="GeneID" id="115376885"/>
<feature type="domain" description="C2H2-type" evidence="13">
    <location>
        <begin position="237"/>
        <end position="264"/>
    </location>
</feature>
<reference evidence="14" key="2">
    <citation type="submission" date="2025-08" db="UniProtKB">
        <authorList>
            <consortium name="Ensembl"/>
        </authorList>
    </citation>
    <scope>IDENTIFICATION</scope>
</reference>
<feature type="domain" description="C2H2-type" evidence="13">
    <location>
        <begin position="377"/>
        <end position="404"/>
    </location>
</feature>
<evidence type="ECO:0000256" key="6">
    <source>
        <dbReference type="ARBA" id="ARBA00022833"/>
    </source>
</evidence>
<evidence type="ECO:0000256" key="9">
    <source>
        <dbReference type="ARBA" id="ARBA00023163"/>
    </source>
</evidence>
<name>A0A667Z751_9TELE</name>
<feature type="domain" description="C2H2-type" evidence="13">
    <location>
        <begin position="349"/>
        <end position="376"/>
    </location>
</feature>
<keyword evidence="5 11" id="KW-0863">Zinc-finger</keyword>
<dbReference type="Ensembl" id="ENSMMDT00005035209.1">
    <property type="protein sequence ID" value="ENSMMDP00005034448.1"/>
    <property type="gene ID" value="ENSMMDG00005016216.1"/>
</dbReference>
<dbReference type="GO" id="GO:0008270">
    <property type="term" value="F:zinc ion binding"/>
    <property type="evidence" value="ECO:0007669"/>
    <property type="project" value="UniProtKB-KW"/>
</dbReference>
<dbReference type="GO" id="GO:0003677">
    <property type="term" value="F:DNA binding"/>
    <property type="evidence" value="ECO:0007669"/>
    <property type="project" value="UniProtKB-KW"/>
</dbReference>
<dbReference type="FunFam" id="3.30.160.60:FF:001155">
    <property type="entry name" value="Zinc finger 30C"/>
    <property type="match status" value="1"/>
</dbReference>
<reference evidence="14" key="3">
    <citation type="submission" date="2025-09" db="UniProtKB">
        <authorList>
            <consortium name="Ensembl"/>
        </authorList>
    </citation>
    <scope>IDENTIFICATION</scope>
</reference>
<dbReference type="SUPFAM" id="SSF57667">
    <property type="entry name" value="beta-beta-alpha zinc fingers"/>
    <property type="match status" value="4"/>
</dbReference>
<evidence type="ECO:0000256" key="3">
    <source>
        <dbReference type="ARBA" id="ARBA00022723"/>
    </source>
</evidence>
<evidence type="ECO:0000256" key="7">
    <source>
        <dbReference type="ARBA" id="ARBA00023015"/>
    </source>
</evidence>
<dbReference type="InterPro" id="IPR036236">
    <property type="entry name" value="Znf_C2H2_sf"/>
</dbReference>
<feature type="compositionally biased region" description="Low complexity" evidence="12">
    <location>
        <begin position="171"/>
        <end position="180"/>
    </location>
</feature>
<feature type="compositionally biased region" description="Basic and acidic residues" evidence="12">
    <location>
        <begin position="124"/>
        <end position="133"/>
    </location>
</feature>
<keyword evidence="4" id="KW-0677">Repeat</keyword>
<keyword evidence="15" id="KW-1185">Reference proteome</keyword>
<feature type="domain" description="C2H2-type" evidence="13">
    <location>
        <begin position="321"/>
        <end position="348"/>
    </location>
</feature>
<dbReference type="GeneTree" id="ENSGT00950000182774"/>
<dbReference type="PANTHER" id="PTHR23234:SF8">
    <property type="entry name" value="C2H2-TYPE DOMAIN-CONTAINING PROTEIN"/>
    <property type="match status" value="1"/>
</dbReference>
<dbReference type="InterPro" id="IPR013087">
    <property type="entry name" value="Znf_C2H2_type"/>
</dbReference>
<dbReference type="PANTHER" id="PTHR23234">
    <property type="entry name" value="ZNF44 PROTEIN"/>
    <property type="match status" value="1"/>
</dbReference>
<feature type="region of interest" description="Disordered" evidence="12">
    <location>
        <begin position="124"/>
        <end position="180"/>
    </location>
</feature>
<evidence type="ECO:0000256" key="1">
    <source>
        <dbReference type="ARBA" id="ARBA00004123"/>
    </source>
</evidence>
<evidence type="ECO:0000256" key="8">
    <source>
        <dbReference type="ARBA" id="ARBA00023125"/>
    </source>
</evidence>
<dbReference type="GO" id="GO:0005634">
    <property type="term" value="C:nucleus"/>
    <property type="evidence" value="ECO:0007669"/>
    <property type="project" value="UniProtKB-SubCell"/>
</dbReference>
<dbReference type="FunFam" id="3.30.160.60:FF:002343">
    <property type="entry name" value="Zinc finger protein 33A"/>
    <property type="match status" value="1"/>
</dbReference>
<evidence type="ECO:0000256" key="10">
    <source>
        <dbReference type="ARBA" id="ARBA00023242"/>
    </source>
</evidence>
<feature type="region of interest" description="Disordered" evidence="12">
    <location>
        <begin position="76"/>
        <end position="103"/>
    </location>
</feature>
<keyword evidence="6" id="KW-0862">Zinc</keyword>
<comment type="similarity">
    <text evidence="2">Belongs to the krueppel C2H2-type zinc-finger protein family.</text>
</comment>
<feature type="domain" description="C2H2-type" evidence="13">
    <location>
        <begin position="209"/>
        <end position="236"/>
    </location>
</feature>
<dbReference type="FunFam" id="3.30.160.60:FF:001156">
    <property type="entry name" value="Zinc finger protein 407"/>
    <property type="match status" value="1"/>
</dbReference>
<dbReference type="PROSITE" id="PS00028">
    <property type="entry name" value="ZINC_FINGER_C2H2_1"/>
    <property type="match status" value="7"/>
</dbReference>
<protein>
    <submittedName>
        <fullName evidence="14">Zinc finger protein 501-like</fullName>
    </submittedName>
</protein>
<evidence type="ECO:0000256" key="11">
    <source>
        <dbReference type="PROSITE-ProRule" id="PRU00042"/>
    </source>
</evidence>
<dbReference type="Proteomes" id="UP000472263">
    <property type="component" value="Chromosome 18"/>
</dbReference>
<dbReference type="FunFam" id="3.30.160.60:FF:000624">
    <property type="entry name" value="zinc finger protein 697"/>
    <property type="match status" value="1"/>
</dbReference>
<evidence type="ECO:0000256" key="4">
    <source>
        <dbReference type="ARBA" id="ARBA00022737"/>
    </source>
</evidence>
<dbReference type="Gene3D" id="3.30.160.60">
    <property type="entry name" value="Classic Zinc Finger"/>
    <property type="match status" value="7"/>
</dbReference>
<dbReference type="FunFam" id="3.30.160.60:FF:001506">
    <property type="entry name" value="Zinc finger protein"/>
    <property type="match status" value="1"/>
</dbReference>
<accession>A0A667Z751</accession>
<keyword evidence="3" id="KW-0479">Metal-binding</keyword>
<dbReference type="SMART" id="SM00355">
    <property type="entry name" value="ZnF_C2H2"/>
    <property type="match status" value="7"/>
</dbReference>
<evidence type="ECO:0000256" key="12">
    <source>
        <dbReference type="SAM" id="MobiDB-lite"/>
    </source>
</evidence>
<sequence>MSELRELSSLVWRRQAAAAARISELMDGALADYKKQISRLKKDNKRQRKLLDALLHPGARLFPTVLPKQLLLNKEEKQEWSPSVDQEQPEPPHVKEEQQELWASQEAEQLQDIKFPFTDVTVKSEDDGEEAARNVDPAADFHPASNGQLLSSHSSDSETDDSEHYVEEAGESQSGSSSVSEVLVSLGRSDVIEKPSSSSVNKNTRVQQWKCHVCGSSFKKRQKLNKHMRMHKREKPFSCPFCALRFSHKRSLNRHIRNHIGEKPFSCSECHKSFSDKRILERHLRVHTGERPFTCSVCHKGFRDKPSVKVHMRVHTGEKPFSCSECDKSFSDKRILQRHMKVHTEERPFSCSVCHKGFKDKPSVKVHMRLHTGEKPFSCSECDKRFSDKRVLQRHMKVHTEERPLSCSVSE</sequence>
<dbReference type="PROSITE" id="PS50157">
    <property type="entry name" value="ZINC_FINGER_C2H2_2"/>
    <property type="match status" value="7"/>
</dbReference>
<feature type="domain" description="C2H2-type" evidence="13">
    <location>
        <begin position="293"/>
        <end position="320"/>
    </location>
</feature>
<keyword evidence="9" id="KW-0804">Transcription</keyword>
<organism evidence="14 15">
    <name type="scientific">Myripristis murdjan</name>
    <name type="common">pinecone soldierfish</name>
    <dbReference type="NCBI Taxonomy" id="586833"/>
    <lineage>
        <taxon>Eukaryota</taxon>
        <taxon>Metazoa</taxon>
        <taxon>Chordata</taxon>
        <taxon>Craniata</taxon>
        <taxon>Vertebrata</taxon>
        <taxon>Euteleostomi</taxon>
        <taxon>Actinopterygii</taxon>
        <taxon>Neopterygii</taxon>
        <taxon>Teleostei</taxon>
        <taxon>Neoteleostei</taxon>
        <taxon>Acanthomorphata</taxon>
        <taxon>Holocentriformes</taxon>
        <taxon>Holocentridae</taxon>
        <taxon>Myripristis</taxon>
    </lineage>
</organism>
<dbReference type="RefSeq" id="XP_029932564.1">
    <property type="nucleotide sequence ID" value="XM_030076704.1"/>
</dbReference>
<feature type="domain" description="C2H2-type" evidence="13">
    <location>
        <begin position="265"/>
        <end position="292"/>
    </location>
</feature>
<reference evidence="14" key="1">
    <citation type="submission" date="2019-06" db="EMBL/GenBank/DDBJ databases">
        <authorList>
            <consortium name="Wellcome Sanger Institute Data Sharing"/>
        </authorList>
    </citation>
    <scope>NUCLEOTIDE SEQUENCE [LARGE SCALE GENOMIC DNA]</scope>
</reference>
<dbReference type="InParanoid" id="A0A667Z751"/>
<evidence type="ECO:0000256" key="5">
    <source>
        <dbReference type="ARBA" id="ARBA00022771"/>
    </source>
</evidence>
<keyword evidence="7" id="KW-0805">Transcription regulation</keyword>
<dbReference type="OrthoDB" id="8117402at2759"/>
<evidence type="ECO:0000259" key="13">
    <source>
        <dbReference type="PROSITE" id="PS50157"/>
    </source>
</evidence>
<comment type="subcellular location">
    <subcellularLocation>
        <location evidence="1">Nucleus</location>
    </subcellularLocation>
</comment>
<evidence type="ECO:0000256" key="2">
    <source>
        <dbReference type="ARBA" id="ARBA00006991"/>
    </source>
</evidence>
<evidence type="ECO:0000313" key="15">
    <source>
        <dbReference type="Proteomes" id="UP000472263"/>
    </source>
</evidence>
<dbReference type="FunFam" id="3.30.160.60:FF:000100">
    <property type="entry name" value="Zinc finger 45-like"/>
    <property type="match status" value="1"/>
</dbReference>
<proteinExistence type="inferred from homology"/>
<dbReference type="Pfam" id="PF00096">
    <property type="entry name" value="zf-C2H2"/>
    <property type="match status" value="7"/>
</dbReference>
<gene>
    <name evidence="14" type="primary">LOC115376885</name>
</gene>
<keyword evidence="10" id="KW-0539">Nucleus</keyword>